<dbReference type="CDD" id="cd11065">
    <property type="entry name" value="CYP64-like"/>
    <property type="match status" value="1"/>
</dbReference>
<evidence type="ECO:0000313" key="16">
    <source>
        <dbReference type="EMBL" id="KZT11800.1"/>
    </source>
</evidence>
<evidence type="ECO:0000256" key="4">
    <source>
        <dbReference type="ARBA" id="ARBA00010617"/>
    </source>
</evidence>
<evidence type="ECO:0000256" key="2">
    <source>
        <dbReference type="ARBA" id="ARBA00004167"/>
    </source>
</evidence>
<evidence type="ECO:0000256" key="8">
    <source>
        <dbReference type="ARBA" id="ARBA00022989"/>
    </source>
</evidence>
<evidence type="ECO:0000256" key="3">
    <source>
        <dbReference type="ARBA" id="ARBA00005179"/>
    </source>
</evidence>
<dbReference type="GO" id="GO:0016020">
    <property type="term" value="C:membrane"/>
    <property type="evidence" value="ECO:0007669"/>
    <property type="project" value="UniProtKB-SubCell"/>
</dbReference>
<feature type="binding site" description="axial binding residue" evidence="13">
    <location>
        <position position="447"/>
    </location>
    <ligand>
        <name>heme</name>
        <dbReference type="ChEBI" id="CHEBI:30413"/>
    </ligand>
    <ligandPart>
        <name>Fe</name>
        <dbReference type="ChEBI" id="CHEBI:18248"/>
    </ligandPart>
</feature>
<keyword evidence="17" id="KW-1185">Reference proteome</keyword>
<dbReference type="GO" id="GO:0016705">
    <property type="term" value="F:oxidoreductase activity, acting on paired donors, with incorporation or reduction of molecular oxygen"/>
    <property type="evidence" value="ECO:0007669"/>
    <property type="project" value="InterPro"/>
</dbReference>
<dbReference type="PANTHER" id="PTHR46300:SF7">
    <property type="entry name" value="P450, PUTATIVE (EUROFUNG)-RELATED"/>
    <property type="match status" value="1"/>
</dbReference>
<dbReference type="RefSeq" id="XP_040769448.1">
    <property type="nucleotide sequence ID" value="XM_040903674.1"/>
</dbReference>
<evidence type="ECO:0000256" key="1">
    <source>
        <dbReference type="ARBA" id="ARBA00001971"/>
    </source>
</evidence>
<evidence type="ECO:0000256" key="12">
    <source>
        <dbReference type="ARBA" id="ARBA00023136"/>
    </source>
</evidence>
<dbReference type="PROSITE" id="PS00086">
    <property type="entry name" value="CYTOCHROME_P450"/>
    <property type="match status" value="1"/>
</dbReference>
<protein>
    <submittedName>
        <fullName evidence="16">Cytochrome P450 monooxygenase</fullName>
    </submittedName>
</protein>
<dbReference type="InterPro" id="IPR050364">
    <property type="entry name" value="Cytochrome_P450_fung"/>
</dbReference>
<dbReference type="EMBL" id="KV427606">
    <property type="protein sequence ID" value="KZT11800.1"/>
    <property type="molecule type" value="Genomic_DNA"/>
</dbReference>
<dbReference type="Gene3D" id="1.10.630.10">
    <property type="entry name" value="Cytochrome P450"/>
    <property type="match status" value="1"/>
</dbReference>
<dbReference type="InParanoid" id="A0A165HJA9"/>
<dbReference type="InterPro" id="IPR036396">
    <property type="entry name" value="Cyt_P450_sf"/>
</dbReference>
<dbReference type="OrthoDB" id="2789670at2759"/>
<evidence type="ECO:0000256" key="14">
    <source>
        <dbReference type="RuleBase" id="RU000461"/>
    </source>
</evidence>
<proteinExistence type="inferred from homology"/>
<keyword evidence="9 14" id="KW-0560">Oxidoreductase</keyword>
<keyword evidence="11 14" id="KW-0503">Monooxygenase</keyword>
<sequence length="514" mass="57366">MQSLGIITCFFIALLSIVLIRILCSWILTEKRGLPLPPGPKPFPLIGNAHQVPLQSQPEVFTQWALPYGDIVFARLFSTPAIILNTAQVARDLMEKRGSKYSGRPRFLWAIEMVGFDPVLAFMPYGNQWAQQRKWFKAALQGKEALTSYYPVQRTERRRFLLAMVQTPYEWEFHIKRYAAALMLEITYGHSITDADDDYIHLVDDALKQFTEAAGGAAALVDFFPSLRYLPTWMPGAGFKRKARELRAIIRKMLDVPVERVKHAMALGDTKPSFTASLLAQLHGESAMSSEAHIRGAAAAAYAGGADTTIIVLMAFILAMVLHPEVCHKAQAEIDRVIGRGRLPDFADRTSLPYLDCVLKEVYRWSCPVHLGLPHAATEDDEYRGYFIPKGSMVISNIWRVLAMTRNPELYPDADAFRPERFEVADPEIVEAMDPSNLIFGFGRRKCPGAQLGDADIWIAVAGILAAFDIRKAVNAANAEIIPAACFSAGLMRHVKSFPCEVVPRKGLNLETIE</sequence>
<dbReference type="GO" id="GO:0005506">
    <property type="term" value="F:iron ion binding"/>
    <property type="evidence" value="ECO:0007669"/>
    <property type="project" value="InterPro"/>
</dbReference>
<dbReference type="Proteomes" id="UP000076871">
    <property type="component" value="Unassembled WGS sequence"/>
</dbReference>
<evidence type="ECO:0000256" key="5">
    <source>
        <dbReference type="ARBA" id="ARBA00022617"/>
    </source>
</evidence>
<comment type="cofactor">
    <cofactor evidence="1 13">
        <name>heme</name>
        <dbReference type="ChEBI" id="CHEBI:30413"/>
    </cofactor>
</comment>
<gene>
    <name evidence="16" type="ORF">LAESUDRAFT_641597</name>
</gene>
<evidence type="ECO:0000256" key="7">
    <source>
        <dbReference type="ARBA" id="ARBA00022723"/>
    </source>
</evidence>
<keyword evidence="6 15" id="KW-0812">Transmembrane</keyword>
<dbReference type="STRING" id="1314785.A0A165HJA9"/>
<comment type="subcellular location">
    <subcellularLocation>
        <location evidence="2">Membrane</location>
        <topology evidence="2">Single-pass membrane protein</topology>
    </subcellularLocation>
</comment>
<dbReference type="GO" id="GO:0004497">
    <property type="term" value="F:monooxygenase activity"/>
    <property type="evidence" value="ECO:0007669"/>
    <property type="project" value="UniProtKB-KW"/>
</dbReference>
<evidence type="ECO:0000313" key="17">
    <source>
        <dbReference type="Proteomes" id="UP000076871"/>
    </source>
</evidence>
<name>A0A165HJA9_9APHY</name>
<comment type="pathway">
    <text evidence="3">Secondary metabolite biosynthesis.</text>
</comment>
<keyword evidence="7 13" id="KW-0479">Metal-binding</keyword>
<keyword evidence="8 15" id="KW-1133">Transmembrane helix</keyword>
<dbReference type="PANTHER" id="PTHR46300">
    <property type="entry name" value="P450, PUTATIVE (EUROFUNG)-RELATED-RELATED"/>
    <property type="match status" value="1"/>
</dbReference>
<evidence type="ECO:0000256" key="6">
    <source>
        <dbReference type="ARBA" id="ARBA00022692"/>
    </source>
</evidence>
<dbReference type="PRINTS" id="PR00463">
    <property type="entry name" value="EP450I"/>
</dbReference>
<keyword evidence="10 13" id="KW-0408">Iron</keyword>
<organism evidence="16 17">
    <name type="scientific">Laetiporus sulphureus 93-53</name>
    <dbReference type="NCBI Taxonomy" id="1314785"/>
    <lineage>
        <taxon>Eukaryota</taxon>
        <taxon>Fungi</taxon>
        <taxon>Dikarya</taxon>
        <taxon>Basidiomycota</taxon>
        <taxon>Agaricomycotina</taxon>
        <taxon>Agaricomycetes</taxon>
        <taxon>Polyporales</taxon>
        <taxon>Laetiporus</taxon>
    </lineage>
</organism>
<dbReference type="InterPro" id="IPR017972">
    <property type="entry name" value="Cyt_P450_CS"/>
</dbReference>
<comment type="similarity">
    <text evidence="4 14">Belongs to the cytochrome P450 family.</text>
</comment>
<dbReference type="InterPro" id="IPR001128">
    <property type="entry name" value="Cyt_P450"/>
</dbReference>
<dbReference type="SUPFAM" id="SSF48264">
    <property type="entry name" value="Cytochrome P450"/>
    <property type="match status" value="1"/>
</dbReference>
<dbReference type="Pfam" id="PF00067">
    <property type="entry name" value="p450"/>
    <property type="match status" value="1"/>
</dbReference>
<feature type="transmembrane region" description="Helical" evidence="15">
    <location>
        <begin position="7"/>
        <end position="28"/>
    </location>
</feature>
<evidence type="ECO:0000256" key="9">
    <source>
        <dbReference type="ARBA" id="ARBA00023002"/>
    </source>
</evidence>
<dbReference type="InterPro" id="IPR002401">
    <property type="entry name" value="Cyt_P450_E_grp-I"/>
</dbReference>
<evidence type="ECO:0000256" key="13">
    <source>
        <dbReference type="PIRSR" id="PIRSR602401-1"/>
    </source>
</evidence>
<accession>A0A165HJA9</accession>
<evidence type="ECO:0000256" key="15">
    <source>
        <dbReference type="SAM" id="Phobius"/>
    </source>
</evidence>
<dbReference type="GO" id="GO:0020037">
    <property type="term" value="F:heme binding"/>
    <property type="evidence" value="ECO:0007669"/>
    <property type="project" value="InterPro"/>
</dbReference>
<keyword evidence="5 13" id="KW-0349">Heme</keyword>
<dbReference type="GeneID" id="63820704"/>
<dbReference type="AlphaFoldDB" id="A0A165HJA9"/>
<evidence type="ECO:0000256" key="11">
    <source>
        <dbReference type="ARBA" id="ARBA00023033"/>
    </source>
</evidence>
<evidence type="ECO:0000256" key="10">
    <source>
        <dbReference type="ARBA" id="ARBA00023004"/>
    </source>
</evidence>
<reference evidence="16 17" key="1">
    <citation type="journal article" date="2016" name="Mol. Biol. Evol.">
        <title>Comparative Genomics of Early-Diverging Mushroom-Forming Fungi Provides Insights into the Origins of Lignocellulose Decay Capabilities.</title>
        <authorList>
            <person name="Nagy L.G."/>
            <person name="Riley R."/>
            <person name="Tritt A."/>
            <person name="Adam C."/>
            <person name="Daum C."/>
            <person name="Floudas D."/>
            <person name="Sun H."/>
            <person name="Yadav J.S."/>
            <person name="Pangilinan J."/>
            <person name="Larsson K.H."/>
            <person name="Matsuura K."/>
            <person name="Barry K."/>
            <person name="Labutti K."/>
            <person name="Kuo R."/>
            <person name="Ohm R.A."/>
            <person name="Bhattacharya S.S."/>
            <person name="Shirouzu T."/>
            <person name="Yoshinaga Y."/>
            <person name="Martin F.M."/>
            <person name="Grigoriev I.V."/>
            <person name="Hibbett D.S."/>
        </authorList>
    </citation>
    <scope>NUCLEOTIDE SEQUENCE [LARGE SCALE GENOMIC DNA]</scope>
    <source>
        <strain evidence="16 17">93-53</strain>
    </source>
</reference>
<keyword evidence="12 15" id="KW-0472">Membrane</keyword>